<name>A0ABV8VCP3_9NOCA</name>
<feature type="transmembrane region" description="Helical" evidence="2">
    <location>
        <begin position="56"/>
        <end position="76"/>
    </location>
</feature>
<sequence length="125" mass="13403">MTFPQQQPPGMPPPAVTTQSPGKPAPLIPHWLTVCLAGGLLFAYMSANNFTSGEAVGLAIVLGFGALVVLMIRALVRIGDKRPDPVVVNTFAAHPPAGWYVDPQGVTRWFDGEKWCEQVQPPIGQ</sequence>
<dbReference type="InterPro" id="IPR018929">
    <property type="entry name" value="DUF2510"/>
</dbReference>
<feature type="domain" description="DUF2510" evidence="3">
    <location>
        <begin position="97"/>
        <end position="122"/>
    </location>
</feature>
<evidence type="ECO:0000256" key="1">
    <source>
        <dbReference type="SAM" id="MobiDB-lite"/>
    </source>
</evidence>
<evidence type="ECO:0000256" key="2">
    <source>
        <dbReference type="SAM" id="Phobius"/>
    </source>
</evidence>
<keyword evidence="5" id="KW-1185">Reference proteome</keyword>
<feature type="compositionally biased region" description="Pro residues" evidence="1">
    <location>
        <begin position="1"/>
        <end position="15"/>
    </location>
</feature>
<keyword evidence="2" id="KW-0812">Transmembrane</keyword>
<comment type="caution">
    <text evidence="4">The sequence shown here is derived from an EMBL/GenBank/DDBJ whole genome shotgun (WGS) entry which is preliminary data.</text>
</comment>
<dbReference type="RefSeq" id="WP_378556171.1">
    <property type="nucleotide sequence ID" value="NZ_JBHSDL010000005.1"/>
</dbReference>
<keyword evidence="2" id="KW-1133">Transmembrane helix</keyword>
<reference evidence="5" key="1">
    <citation type="journal article" date="2019" name="Int. J. Syst. Evol. Microbiol.">
        <title>The Global Catalogue of Microorganisms (GCM) 10K type strain sequencing project: providing services to taxonomists for standard genome sequencing and annotation.</title>
        <authorList>
            <consortium name="The Broad Institute Genomics Platform"/>
            <consortium name="The Broad Institute Genome Sequencing Center for Infectious Disease"/>
            <person name="Wu L."/>
            <person name="Ma J."/>
        </authorList>
    </citation>
    <scope>NUCLEOTIDE SEQUENCE [LARGE SCALE GENOMIC DNA]</scope>
    <source>
        <strain evidence="5">IBRC-M 10490</strain>
    </source>
</reference>
<feature type="region of interest" description="Disordered" evidence="1">
    <location>
        <begin position="1"/>
        <end position="22"/>
    </location>
</feature>
<evidence type="ECO:0000259" key="3">
    <source>
        <dbReference type="Pfam" id="PF10708"/>
    </source>
</evidence>
<dbReference type="EMBL" id="JBHSDL010000005">
    <property type="protein sequence ID" value="MFC4373392.1"/>
    <property type="molecule type" value="Genomic_DNA"/>
</dbReference>
<keyword evidence="2" id="KW-0472">Membrane</keyword>
<gene>
    <name evidence="4" type="ORF">ACFO5K_04710</name>
</gene>
<accession>A0ABV8VCP3</accession>
<evidence type="ECO:0000313" key="4">
    <source>
        <dbReference type="EMBL" id="MFC4373392.1"/>
    </source>
</evidence>
<dbReference type="Pfam" id="PF10708">
    <property type="entry name" value="DUF2510"/>
    <property type="match status" value="1"/>
</dbReference>
<proteinExistence type="predicted"/>
<protein>
    <submittedName>
        <fullName evidence="4">DUF2510 domain-containing protein</fullName>
    </submittedName>
</protein>
<evidence type="ECO:0000313" key="5">
    <source>
        <dbReference type="Proteomes" id="UP001595844"/>
    </source>
</evidence>
<organism evidence="4 5">
    <name type="scientific">Nocardia halotolerans</name>
    <dbReference type="NCBI Taxonomy" id="1755878"/>
    <lineage>
        <taxon>Bacteria</taxon>
        <taxon>Bacillati</taxon>
        <taxon>Actinomycetota</taxon>
        <taxon>Actinomycetes</taxon>
        <taxon>Mycobacteriales</taxon>
        <taxon>Nocardiaceae</taxon>
        <taxon>Nocardia</taxon>
    </lineage>
</organism>
<dbReference type="Proteomes" id="UP001595844">
    <property type="component" value="Unassembled WGS sequence"/>
</dbReference>